<sequence length="218" mass="25135">MQRRAAVSSVSSHSKAQNHAIRRTTPSKKTFIWLGLLFMGLLGVVISVSYVFPLFSHKATVHQAAQQPNQPSTIPTPPAQPAARQPDHPDRTPKPRKAISRPSISPSKRDKLRDDFEHAFVVVYERAVLRRDKAYLLDQVRDSWEVMRAERIRQELDHPGDQPRSREQIAHEVDREHALYLRWLDEPENYVDGARGLLGESTWNAMQTAWNKERQHEL</sequence>
<keyword evidence="2" id="KW-0812">Transmembrane</keyword>
<comment type="caution">
    <text evidence="3">The sequence shown here is derived from an EMBL/GenBank/DDBJ whole genome shotgun (WGS) entry which is preliminary data.</text>
</comment>
<keyword evidence="4" id="KW-1185">Reference proteome</keyword>
<feature type="compositionally biased region" description="Low complexity" evidence="1">
    <location>
        <begin position="1"/>
        <end position="12"/>
    </location>
</feature>
<proteinExistence type="predicted"/>
<keyword evidence="2" id="KW-0472">Membrane</keyword>
<dbReference type="EMBL" id="JAPMOS010000066">
    <property type="protein sequence ID" value="KAJ4456566.1"/>
    <property type="molecule type" value="Genomic_DNA"/>
</dbReference>
<keyword evidence="2" id="KW-1133">Transmembrane helix</keyword>
<dbReference type="Proteomes" id="UP001141327">
    <property type="component" value="Unassembled WGS sequence"/>
</dbReference>
<evidence type="ECO:0000313" key="4">
    <source>
        <dbReference type="Proteomes" id="UP001141327"/>
    </source>
</evidence>
<evidence type="ECO:0000256" key="2">
    <source>
        <dbReference type="SAM" id="Phobius"/>
    </source>
</evidence>
<gene>
    <name evidence="3" type="ORF">PAPYR_8131</name>
</gene>
<evidence type="ECO:0000313" key="3">
    <source>
        <dbReference type="EMBL" id="KAJ4456566.1"/>
    </source>
</evidence>
<evidence type="ECO:0000256" key="1">
    <source>
        <dbReference type="SAM" id="MobiDB-lite"/>
    </source>
</evidence>
<name>A0ABQ8UB89_9EUKA</name>
<feature type="transmembrane region" description="Helical" evidence="2">
    <location>
        <begin position="31"/>
        <end position="52"/>
    </location>
</feature>
<reference evidence="3" key="1">
    <citation type="journal article" date="2022" name="bioRxiv">
        <title>Genomics of Preaxostyla Flagellates Illuminates Evolutionary Transitions and the Path Towards Mitochondrial Loss.</title>
        <authorList>
            <person name="Novak L.V.F."/>
            <person name="Treitli S.C."/>
            <person name="Pyrih J."/>
            <person name="Halakuc P."/>
            <person name="Pipaliya S.V."/>
            <person name="Vacek V."/>
            <person name="Brzon O."/>
            <person name="Soukal P."/>
            <person name="Eme L."/>
            <person name="Dacks J.B."/>
            <person name="Karnkowska A."/>
            <person name="Elias M."/>
            <person name="Hampl V."/>
        </authorList>
    </citation>
    <scope>NUCLEOTIDE SEQUENCE</scope>
    <source>
        <strain evidence="3">RCP-MX</strain>
    </source>
</reference>
<protein>
    <submittedName>
        <fullName evidence="3">Uncharacterized protein</fullName>
    </submittedName>
</protein>
<accession>A0ABQ8UB89</accession>
<feature type="region of interest" description="Disordered" evidence="1">
    <location>
        <begin position="1"/>
        <end position="22"/>
    </location>
</feature>
<organism evidence="3 4">
    <name type="scientific">Paratrimastix pyriformis</name>
    <dbReference type="NCBI Taxonomy" id="342808"/>
    <lineage>
        <taxon>Eukaryota</taxon>
        <taxon>Metamonada</taxon>
        <taxon>Preaxostyla</taxon>
        <taxon>Paratrimastigidae</taxon>
        <taxon>Paratrimastix</taxon>
    </lineage>
</organism>
<feature type="region of interest" description="Disordered" evidence="1">
    <location>
        <begin position="63"/>
        <end position="109"/>
    </location>
</feature>